<comment type="function">
    <text evidence="6">Thiol-specific peroxidase that catalyzes the reduction of hydrogen peroxide and organic hydroperoxides to water and alcohols, respectively. Plays a role in cell protection against oxidative stress by detoxifying peroxides.</text>
</comment>
<dbReference type="NCBIfam" id="NF001808">
    <property type="entry name" value="PRK00522.1"/>
    <property type="match status" value="1"/>
</dbReference>
<dbReference type="Gene3D" id="3.40.30.10">
    <property type="entry name" value="Glutaredoxin"/>
    <property type="match status" value="1"/>
</dbReference>
<feature type="domain" description="Thioredoxin" evidence="8">
    <location>
        <begin position="61"/>
        <end position="209"/>
    </location>
</feature>
<dbReference type="HOGENOM" id="CLU_042529_12_2_10"/>
<dbReference type="SUPFAM" id="SSF52833">
    <property type="entry name" value="Thioredoxin-like"/>
    <property type="match status" value="1"/>
</dbReference>
<evidence type="ECO:0000256" key="2">
    <source>
        <dbReference type="ARBA" id="ARBA00022862"/>
    </source>
</evidence>
<accession>S0FAK0</accession>
<feature type="active site" description="Cysteine sulfenic acid (-SOH) intermediate" evidence="6">
    <location>
        <position position="103"/>
    </location>
</feature>
<evidence type="ECO:0000259" key="8">
    <source>
        <dbReference type="PROSITE" id="PS51352"/>
    </source>
</evidence>
<evidence type="ECO:0000256" key="7">
    <source>
        <dbReference type="SAM" id="SignalP"/>
    </source>
</evidence>
<comment type="caution">
    <text evidence="9">The sequence shown here is derived from an EMBL/GenBank/DDBJ whole genome shotgun (WGS) entry which is preliminary data.</text>
</comment>
<comment type="subunit">
    <text evidence="6">Homodimer.</text>
</comment>
<feature type="chain" id="PRO_5004486468" description="Thiol peroxidase" evidence="7">
    <location>
        <begin position="36"/>
        <end position="209"/>
    </location>
</feature>
<evidence type="ECO:0000313" key="9">
    <source>
        <dbReference type="EMBL" id="EEF75551.1"/>
    </source>
</evidence>
<keyword evidence="10" id="KW-1185">Reference proteome</keyword>
<dbReference type="STRING" id="547042.BACCOPRO_01040"/>
<evidence type="ECO:0000256" key="1">
    <source>
        <dbReference type="ARBA" id="ARBA00022559"/>
    </source>
</evidence>
<dbReference type="PANTHER" id="PTHR43110:SF1">
    <property type="entry name" value="THIOL PEROXIDASE"/>
    <property type="match status" value="1"/>
</dbReference>
<keyword evidence="5 6" id="KW-0676">Redox-active center</keyword>
<feature type="signal peptide" evidence="7">
    <location>
        <begin position="1"/>
        <end position="35"/>
    </location>
</feature>
<dbReference type="InterPro" id="IPR036249">
    <property type="entry name" value="Thioredoxin-like_sf"/>
</dbReference>
<organism evidence="9 10">
    <name type="scientific">Phocaeicola coprophilus DSM 18228 = JCM 13818</name>
    <dbReference type="NCBI Taxonomy" id="547042"/>
    <lineage>
        <taxon>Bacteria</taxon>
        <taxon>Pseudomonadati</taxon>
        <taxon>Bacteroidota</taxon>
        <taxon>Bacteroidia</taxon>
        <taxon>Bacteroidales</taxon>
        <taxon>Bacteroidaceae</taxon>
        <taxon>Phocaeicola</taxon>
    </lineage>
</organism>
<evidence type="ECO:0000256" key="4">
    <source>
        <dbReference type="ARBA" id="ARBA00023157"/>
    </source>
</evidence>
<comment type="catalytic activity">
    <reaction evidence="6">
        <text>a hydroperoxide + [thioredoxin]-dithiol = an alcohol + [thioredoxin]-disulfide + H2O</text>
        <dbReference type="Rhea" id="RHEA:62620"/>
        <dbReference type="Rhea" id="RHEA-COMP:10698"/>
        <dbReference type="Rhea" id="RHEA-COMP:10700"/>
        <dbReference type="ChEBI" id="CHEBI:15377"/>
        <dbReference type="ChEBI" id="CHEBI:29950"/>
        <dbReference type="ChEBI" id="CHEBI:30879"/>
        <dbReference type="ChEBI" id="CHEBI:35924"/>
        <dbReference type="ChEBI" id="CHEBI:50058"/>
        <dbReference type="EC" id="1.11.1.24"/>
    </reaction>
</comment>
<dbReference type="CDD" id="cd03014">
    <property type="entry name" value="PRX_Atyp2cys"/>
    <property type="match status" value="1"/>
</dbReference>
<dbReference type="GO" id="GO:0008379">
    <property type="term" value="F:thioredoxin peroxidase activity"/>
    <property type="evidence" value="ECO:0007669"/>
    <property type="project" value="UniProtKB-UniRule"/>
</dbReference>
<keyword evidence="7" id="KW-0732">Signal</keyword>
<dbReference type="PANTHER" id="PTHR43110">
    <property type="entry name" value="THIOL PEROXIDASE"/>
    <property type="match status" value="1"/>
</dbReference>
<dbReference type="InterPro" id="IPR013740">
    <property type="entry name" value="Redoxin"/>
</dbReference>
<dbReference type="Proteomes" id="UP000014073">
    <property type="component" value="Unassembled WGS sequence"/>
</dbReference>
<comment type="similarity">
    <text evidence="6">Belongs to the peroxiredoxin family. Tpx subfamily.</text>
</comment>
<protein>
    <recommendedName>
        <fullName evidence="6">Thiol peroxidase</fullName>
        <shortName evidence="6">Tpx</shortName>
        <ecNumber evidence="6">1.11.1.24</ecNumber>
    </recommendedName>
    <alternativeName>
        <fullName evidence="6">Peroxiredoxin tpx</fullName>
        <shortName evidence="6">Prx</shortName>
    </alternativeName>
    <alternativeName>
        <fullName evidence="6">Thioredoxin peroxidase</fullName>
    </alternativeName>
    <alternativeName>
        <fullName evidence="6">Thioredoxin-dependent peroxiredoxin</fullName>
    </alternativeName>
</protein>
<dbReference type="eggNOG" id="COG2077">
    <property type="taxonomic scope" value="Bacteria"/>
</dbReference>
<gene>
    <name evidence="6" type="primary">tpx</name>
    <name evidence="9" type="ORF">BACCOPRO_01040</name>
</gene>
<dbReference type="EC" id="1.11.1.24" evidence="6"/>
<evidence type="ECO:0000256" key="6">
    <source>
        <dbReference type="HAMAP-Rule" id="MF_00269"/>
    </source>
</evidence>
<comment type="miscellaneous">
    <text evidence="6">The active site is a conserved redox-active cysteine residue, the peroxidatic cysteine (C(P)), which makes the nucleophilic attack on the peroxide substrate. The peroxide oxidizes the C(P)-SH to cysteine sulfenic acid (C(P)-SOH), which then reacts with another cysteine residue, the resolving cysteine (C(R)), to form a disulfide bridge. The disulfide is subsequently reduced by an appropriate electron donor to complete the catalytic cycle. In this atypical 2-Cys peroxiredoxin, C(R) is present in the same subunit to form an intramolecular disulfide. The disulfide is subsequently reduced by thioredoxin.</text>
</comment>
<name>S0FAK0_9BACT</name>
<proteinExistence type="inferred from homology"/>
<dbReference type="InterPro" id="IPR013766">
    <property type="entry name" value="Thioredoxin_domain"/>
</dbReference>
<sequence>MNKYRKEKKILCMNAVRLILCAVSVLALETLPAGAATVMPDGKGEKVICRGYEAHTSGRMVQVGQTAPDFQATNADLKEVSLSSFKGKKVILNIFPSLDTPTCAMSVRQFNAKASGLDNTVVLCLSMDLPFAQKRFCTTEGLDNVQPLSLFRSQDFVKGYGLCLEDGPLKGLAARAVIVVDEAGKVSYTQLVSEISSEPDYDAALKAVE</sequence>
<evidence type="ECO:0000256" key="5">
    <source>
        <dbReference type="ARBA" id="ARBA00023284"/>
    </source>
</evidence>
<dbReference type="InterPro" id="IPR018219">
    <property type="entry name" value="Tpx_CS"/>
</dbReference>
<dbReference type="PROSITE" id="PS51352">
    <property type="entry name" value="THIOREDOXIN_2"/>
    <property type="match status" value="1"/>
</dbReference>
<dbReference type="EMBL" id="ACBW01000082">
    <property type="protein sequence ID" value="EEF75551.1"/>
    <property type="molecule type" value="Genomic_DNA"/>
</dbReference>
<dbReference type="PROSITE" id="PS01265">
    <property type="entry name" value="TPX"/>
    <property type="match status" value="1"/>
</dbReference>
<dbReference type="InterPro" id="IPR002065">
    <property type="entry name" value="TPX"/>
</dbReference>
<reference evidence="9 10" key="1">
    <citation type="submission" date="2008-12" db="EMBL/GenBank/DDBJ databases">
        <authorList>
            <person name="Fulton L."/>
            <person name="Clifton S."/>
            <person name="Fulton B."/>
            <person name="Xu J."/>
            <person name="Minx P."/>
            <person name="Pepin K.H."/>
            <person name="Johnson M."/>
            <person name="Bhonagiri V."/>
            <person name="Nash W.E."/>
            <person name="Mardis E.R."/>
            <person name="Wilson R.K."/>
        </authorList>
    </citation>
    <scope>NUCLEOTIDE SEQUENCE [LARGE SCALE GENOMIC DNA]</scope>
    <source>
        <strain evidence="9 10">DSM 18228</strain>
    </source>
</reference>
<dbReference type="InterPro" id="IPR050455">
    <property type="entry name" value="Tpx_Peroxidase_subfamily"/>
</dbReference>
<keyword evidence="3 6" id="KW-0560">Oxidoreductase</keyword>
<evidence type="ECO:0000313" key="10">
    <source>
        <dbReference type="Proteomes" id="UP000014073"/>
    </source>
</evidence>
<dbReference type="HAMAP" id="MF_00269">
    <property type="entry name" value="Tpx"/>
    <property type="match status" value="1"/>
</dbReference>
<keyword evidence="4 6" id="KW-1015">Disulfide bond</keyword>
<dbReference type="Pfam" id="PF08534">
    <property type="entry name" value="Redoxin"/>
    <property type="match status" value="1"/>
</dbReference>
<evidence type="ECO:0000256" key="3">
    <source>
        <dbReference type="ARBA" id="ARBA00023002"/>
    </source>
</evidence>
<feature type="disulfide bond" description="Redox-active" evidence="6">
    <location>
        <begin position="103"/>
        <end position="137"/>
    </location>
</feature>
<keyword evidence="2 6" id="KW-0049">Antioxidant</keyword>
<dbReference type="AlphaFoldDB" id="S0FAK0"/>
<keyword evidence="1 6" id="KW-0575">Peroxidase</keyword>